<keyword evidence="2" id="KW-1185">Reference proteome</keyword>
<evidence type="ECO:0000313" key="1">
    <source>
        <dbReference type="EMBL" id="TCD60937.1"/>
    </source>
</evidence>
<organism evidence="1 2">
    <name type="scientific">Steccherinum ochraceum</name>
    <dbReference type="NCBI Taxonomy" id="92696"/>
    <lineage>
        <taxon>Eukaryota</taxon>
        <taxon>Fungi</taxon>
        <taxon>Dikarya</taxon>
        <taxon>Basidiomycota</taxon>
        <taxon>Agaricomycotina</taxon>
        <taxon>Agaricomycetes</taxon>
        <taxon>Polyporales</taxon>
        <taxon>Steccherinaceae</taxon>
        <taxon>Steccherinum</taxon>
    </lineage>
</organism>
<sequence>MQLLPTVQLPGVEPVDASDPFGVLYRRLWSSSATAESMGYPLYHDLQVPSLENPTRTTPLKASFFDLEPLRPGKFLLRQEYHALKEIVDHCFATFTDAWAREGVWVTGHSRIGKSTFLYFLLHEYLVQGQACILQTSPVQGYLFGPRGVYLLDLETARMDLEDSLVKIGAPAKIIVLVDSHQVPGKPHFRFTSSHYQRKYLVVLSDGPREKYRDWVRYQNVYKLYMREWEWEDVYAAGTILYQKSSEELAKAFNEFGRIGDRCFLPPAFDEARKGVLESAPYMAQIALTDSLWAVLRHTHDLDIFPPLLFSPFSIFLLTCNRQNRSIDQVLFLTKSIAYEFYRALAGVAKDVREIGRFYGVLSSWGYNERSPMADQLYEMVAHSHLAEGMELSLKPLRKRGRKLQVVFGPGPVMFVHLVQTGCEIPEERYCILHSSSSGTGNSPTLDSLCIHKGVVYLFKIVRDSSHPIDLSALDHLRTVLGDELSPERKPWRIVFVVPRGMARNFRAQRLVRSEDASMEDVDDRWKDLLLQYVTEFDMARVGAKNP</sequence>
<dbReference type="PANTHER" id="PTHR33129">
    <property type="entry name" value="PROTEIN KINASE DOMAIN-CONTAINING PROTEIN-RELATED"/>
    <property type="match status" value="1"/>
</dbReference>
<dbReference type="InterPro" id="IPR052980">
    <property type="entry name" value="Crinkler_effector"/>
</dbReference>
<reference evidence="1 2" key="1">
    <citation type="submission" date="2018-11" db="EMBL/GenBank/DDBJ databases">
        <title>Genome assembly of Steccherinum ochraceum LE-BIN_3174, the white-rot fungus of the Steccherinaceae family (The Residual Polyporoid clade, Polyporales, Basidiomycota).</title>
        <authorList>
            <person name="Fedorova T.V."/>
            <person name="Glazunova O.A."/>
            <person name="Landesman E.O."/>
            <person name="Moiseenko K.V."/>
            <person name="Psurtseva N.V."/>
            <person name="Savinova O.S."/>
            <person name="Shakhova N.V."/>
            <person name="Tyazhelova T.V."/>
            <person name="Vasina D.V."/>
        </authorList>
    </citation>
    <scope>NUCLEOTIDE SEQUENCE [LARGE SCALE GENOMIC DNA]</scope>
    <source>
        <strain evidence="1 2">LE-BIN_3174</strain>
    </source>
</reference>
<dbReference type="PANTHER" id="PTHR33129:SF1">
    <property type="entry name" value="ATP-BINDING PROTEIN"/>
    <property type="match status" value="1"/>
</dbReference>
<name>A0A4V2MV37_9APHY</name>
<accession>A0A4V2MV37</accession>
<gene>
    <name evidence="1" type="ORF">EIP91_009271</name>
</gene>
<proteinExistence type="predicted"/>
<protein>
    <submittedName>
        <fullName evidence="1">Uncharacterized protein</fullName>
    </submittedName>
</protein>
<dbReference type="STRING" id="92696.A0A4V2MV37"/>
<evidence type="ECO:0000313" key="2">
    <source>
        <dbReference type="Proteomes" id="UP000292702"/>
    </source>
</evidence>
<dbReference type="AlphaFoldDB" id="A0A4V2MV37"/>
<dbReference type="EMBL" id="RWJN01000524">
    <property type="protein sequence ID" value="TCD60937.1"/>
    <property type="molecule type" value="Genomic_DNA"/>
</dbReference>
<dbReference type="Proteomes" id="UP000292702">
    <property type="component" value="Unassembled WGS sequence"/>
</dbReference>
<comment type="caution">
    <text evidence="1">The sequence shown here is derived from an EMBL/GenBank/DDBJ whole genome shotgun (WGS) entry which is preliminary data.</text>
</comment>